<keyword evidence="3" id="KW-0472">Membrane</keyword>
<dbReference type="AlphaFoldDB" id="A0A1H0GG20"/>
<dbReference type="CDD" id="cd12915">
    <property type="entry name" value="PDC2_DGC_like"/>
    <property type="match status" value="1"/>
</dbReference>
<dbReference type="NCBIfam" id="TIGR00229">
    <property type="entry name" value="sensory_box"/>
    <property type="match status" value="1"/>
</dbReference>
<dbReference type="Gene3D" id="3.30.70.270">
    <property type="match status" value="1"/>
</dbReference>
<dbReference type="RefSeq" id="WP_084312507.1">
    <property type="nucleotide sequence ID" value="NZ_FNIJ01000007.1"/>
</dbReference>
<dbReference type="Pfam" id="PF00563">
    <property type="entry name" value="EAL"/>
    <property type="match status" value="1"/>
</dbReference>
<dbReference type="SUPFAM" id="SSF55073">
    <property type="entry name" value="Nucleotide cyclase"/>
    <property type="match status" value="1"/>
</dbReference>
<dbReference type="InterPro" id="IPR052155">
    <property type="entry name" value="Biofilm_reg_signaling"/>
</dbReference>
<feature type="transmembrane region" description="Helical" evidence="3">
    <location>
        <begin position="294"/>
        <end position="314"/>
    </location>
</feature>
<dbReference type="InterPro" id="IPR035965">
    <property type="entry name" value="PAS-like_dom_sf"/>
</dbReference>
<feature type="domain" description="GGDEF" evidence="5">
    <location>
        <begin position="486"/>
        <end position="619"/>
    </location>
</feature>
<dbReference type="FunFam" id="3.20.20.450:FF:000001">
    <property type="entry name" value="Cyclic di-GMP phosphodiesterase yahA"/>
    <property type="match status" value="1"/>
</dbReference>
<dbReference type="SMART" id="SM00091">
    <property type="entry name" value="PAS"/>
    <property type="match status" value="1"/>
</dbReference>
<dbReference type="CDD" id="cd01948">
    <property type="entry name" value="EAL"/>
    <property type="match status" value="1"/>
</dbReference>
<evidence type="ECO:0000256" key="2">
    <source>
        <dbReference type="ARBA" id="ARBA00022636"/>
    </source>
</evidence>
<dbReference type="Pfam" id="PF00990">
    <property type="entry name" value="GGDEF"/>
    <property type="match status" value="1"/>
</dbReference>
<dbReference type="STRING" id="198616.SAMN05216193_107178"/>
<dbReference type="InterPro" id="IPR043128">
    <property type="entry name" value="Rev_trsase/Diguanyl_cyclase"/>
</dbReference>
<name>A0A1H0GG20_9PSED</name>
<keyword evidence="7" id="KW-1185">Reference proteome</keyword>
<evidence type="ECO:0000256" key="1">
    <source>
        <dbReference type="ARBA" id="ARBA00012282"/>
    </source>
</evidence>
<dbReference type="NCBIfam" id="TIGR00254">
    <property type="entry name" value="GGDEF"/>
    <property type="match status" value="1"/>
</dbReference>
<dbReference type="SMART" id="SM00052">
    <property type="entry name" value="EAL"/>
    <property type="match status" value="1"/>
</dbReference>
<dbReference type="Gene3D" id="3.20.20.450">
    <property type="entry name" value="EAL domain"/>
    <property type="match status" value="1"/>
</dbReference>
<evidence type="ECO:0000313" key="6">
    <source>
        <dbReference type="EMBL" id="SDO05844.1"/>
    </source>
</evidence>
<sequence length="888" mass="98394">MNSSPEDPALAQGTEQRQRLGLVLYATLCLVLVLLIGLSGWGIYRDYQASSGEVRKNISALSRALEGYISALLEQSHESIRTLAADLSGGRLAPPDDAEIQRDLLAAMRYDPVSSYLFVLHDDRLHAIDTHGRPAADELGSLVAQLERPVGPGPVFGTAMRVPGRANYLLPLLIGRDDGQGGEHIYGALVDTDRIGRLLKRLGLQEQMNAGMVDDHGIVLYRVPQTLEFVGKSLPAGSPIRPLFGQMQPAIVEGISIDGRDTLFAVTPSVSFPILAVVGETMASYQQPWLRRTLYSAVVLLLSLLVTGLAAWQLRRLILQLGNNGQFYRQLFTDINDGLLLVGEDCCIRAANRRAAELFGVLAPARLHGRAPWELSPAHQPDGRDSKQSAWASLRAMFAGVAGDHEAEWRFLRCDNGQPFDCEVRVALFHWQQRPMVVLVMNDVTERKRYIAEQEYFANHDSLTGLPNRYWLMRHIEQRISSSPGARFAVLLLDMNRFKEVNDTLGHQHGDLVLQEVGERLAGWLNFRNAQIARLGGDEMAIVTADLPDESPITSLCEGIGQVLSQPLSAGGIPLELSASIGVAYYPKHGSSPGDLLRCADIAMYQAKHSRRNFLLYHPGVDHYTPERLALHTRLGRAIREGDLQLHYQPKVRLADRELVGFEALLRWEHAELGAIPPAEFIPLAESTELIHPLTQWVLDEALRQWRSWEDNGLGICIAINISANNLRNPHFTAELQAALERHRVPAGMIELEVTEGTLLEDPEMALRSLQEIRDLGVTLSIDDFGTGYSSLAYLKRLPVQVLKIDRTFVSVMASSPSDAMIVQSTVSLGHNFGMQVVAEGVEDAATVETLLRLGCDIGQGYHFGRPMPAEQVIAWRLQRQLERLDIE</sequence>
<protein>
    <recommendedName>
        <fullName evidence="1">cyclic-guanylate-specific phosphodiesterase</fullName>
        <ecNumber evidence="1">3.1.4.52</ecNumber>
    </recommendedName>
</protein>
<feature type="transmembrane region" description="Helical" evidence="3">
    <location>
        <begin position="20"/>
        <end position="44"/>
    </location>
</feature>
<dbReference type="InterPro" id="IPR000014">
    <property type="entry name" value="PAS"/>
</dbReference>
<dbReference type="GO" id="GO:0071111">
    <property type="term" value="F:cyclic-guanylate-specific phosphodiesterase activity"/>
    <property type="evidence" value="ECO:0007669"/>
    <property type="project" value="UniProtKB-EC"/>
</dbReference>
<evidence type="ECO:0000259" key="5">
    <source>
        <dbReference type="PROSITE" id="PS50887"/>
    </source>
</evidence>
<feature type="domain" description="EAL" evidence="4">
    <location>
        <begin position="628"/>
        <end position="881"/>
    </location>
</feature>
<evidence type="ECO:0000313" key="7">
    <source>
        <dbReference type="Proteomes" id="UP000242957"/>
    </source>
</evidence>
<dbReference type="InterPro" id="IPR000160">
    <property type="entry name" value="GGDEF_dom"/>
</dbReference>
<dbReference type="PROSITE" id="PS50883">
    <property type="entry name" value="EAL"/>
    <property type="match status" value="1"/>
</dbReference>
<dbReference type="InterPro" id="IPR029787">
    <property type="entry name" value="Nucleotide_cyclase"/>
</dbReference>
<dbReference type="CDD" id="cd00130">
    <property type="entry name" value="PAS"/>
    <property type="match status" value="1"/>
</dbReference>
<evidence type="ECO:0000256" key="3">
    <source>
        <dbReference type="SAM" id="Phobius"/>
    </source>
</evidence>
<dbReference type="EMBL" id="FNIJ01000007">
    <property type="protein sequence ID" value="SDO05844.1"/>
    <property type="molecule type" value="Genomic_DNA"/>
</dbReference>
<dbReference type="PANTHER" id="PTHR44757:SF2">
    <property type="entry name" value="BIOFILM ARCHITECTURE MAINTENANCE PROTEIN MBAA"/>
    <property type="match status" value="1"/>
</dbReference>
<reference evidence="7" key="1">
    <citation type="submission" date="2016-10" db="EMBL/GenBank/DDBJ databases">
        <authorList>
            <person name="Varghese N."/>
            <person name="Submissions S."/>
        </authorList>
    </citation>
    <scope>NUCLEOTIDE SEQUENCE [LARGE SCALE GENOMIC DNA]</scope>
    <source>
        <strain evidence="7">JCM 21621</strain>
    </source>
</reference>
<dbReference type="EC" id="3.1.4.52" evidence="1"/>
<gene>
    <name evidence="6" type="ORF">SAMN05216193_107178</name>
</gene>
<proteinExistence type="predicted"/>
<keyword evidence="3" id="KW-1133">Transmembrane helix</keyword>
<organism evidence="6 7">
    <name type="scientific">Pseudomonas jinjuensis</name>
    <dbReference type="NCBI Taxonomy" id="198616"/>
    <lineage>
        <taxon>Bacteria</taxon>
        <taxon>Pseudomonadati</taxon>
        <taxon>Pseudomonadota</taxon>
        <taxon>Gammaproteobacteria</taxon>
        <taxon>Pseudomonadales</taxon>
        <taxon>Pseudomonadaceae</taxon>
        <taxon>Pseudomonas</taxon>
    </lineage>
</organism>
<dbReference type="SUPFAM" id="SSF55785">
    <property type="entry name" value="PYP-like sensor domain (PAS domain)"/>
    <property type="match status" value="1"/>
</dbReference>
<dbReference type="PANTHER" id="PTHR44757">
    <property type="entry name" value="DIGUANYLATE CYCLASE DGCP"/>
    <property type="match status" value="1"/>
</dbReference>
<dbReference type="InterPro" id="IPR035919">
    <property type="entry name" value="EAL_sf"/>
</dbReference>
<accession>A0A1H0GG20</accession>
<dbReference type="CDD" id="cd01949">
    <property type="entry name" value="GGDEF"/>
    <property type="match status" value="1"/>
</dbReference>
<dbReference type="Pfam" id="PF13426">
    <property type="entry name" value="PAS_9"/>
    <property type="match status" value="1"/>
</dbReference>
<dbReference type="SUPFAM" id="SSF141868">
    <property type="entry name" value="EAL domain-like"/>
    <property type="match status" value="1"/>
</dbReference>
<dbReference type="SMART" id="SM00267">
    <property type="entry name" value="GGDEF"/>
    <property type="match status" value="1"/>
</dbReference>
<keyword evidence="3" id="KW-0812">Transmembrane</keyword>
<dbReference type="Gene3D" id="3.30.450.20">
    <property type="entry name" value="PAS domain"/>
    <property type="match status" value="1"/>
</dbReference>
<dbReference type="PROSITE" id="PS50887">
    <property type="entry name" value="GGDEF"/>
    <property type="match status" value="1"/>
</dbReference>
<dbReference type="InterPro" id="IPR001633">
    <property type="entry name" value="EAL_dom"/>
</dbReference>
<dbReference type="Proteomes" id="UP000242957">
    <property type="component" value="Unassembled WGS sequence"/>
</dbReference>
<evidence type="ECO:0000259" key="4">
    <source>
        <dbReference type="PROSITE" id="PS50883"/>
    </source>
</evidence>
<keyword evidence="2" id="KW-0973">c-di-GMP</keyword>